<sequence>MSEGLFTSVCVGSEIGVHQCGAQRACPEARAPAEGPVYEGSLRVCGKALCMREAPALRPREPGSCVGGGGAHVAGQQ</sequence>
<accession>A0AAV7S6G4</accession>
<organism evidence="1 2">
    <name type="scientific">Pleurodeles waltl</name>
    <name type="common">Iberian ribbed newt</name>
    <dbReference type="NCBI Taxonomy" id="8319"/>
    <lineage>
        <taxon>Eukaryota</taxon>
        <taxon>Metazoa</taxon>
        <taxon>Chordata</taxon>
        <taxon>Craniata</taxon>
        <taxon>Vertebrata</taxon>
        <taxon>Euteleostomi</taxon>
        <taxon>Amphibia</taxon>
        <taxon>Batrachia</taxon>
        <taxon>Caudata</taxon>
        <taxon>Salamandroidea</taxon>
        <taxon>Salamandridae</taxon>
        <taxon>Pleurodelinae</taxon>
        <taxon>Pleurodeles</taxon>
    </lineage>
</organism>
<dbReference type="EMBL" id="JANPWB010000008">
    <property type="protein sequence ID" value="KAJ1160212.1"/>
    <property type="molecule type" value="Genomic_DNA"/>
</dbReference>
<evidence type="ECO:0000313" key="2">
    <source>
        <dbReference type="Proteomes" id="UP001066276"/>
    </source>
</evidence>
<dbReference type="Proteomes" id="UP001066276">
    <property type="component" value="Chromosome 4_2"/>
</dbReference>
<keyword evidence="2" id="KW-1185">Reference proteome</keyword>
<reference evidence="1" key="1">
    <citation type="journal article" date="2022" name="bioRxiv">
        <title>Sequencing and chromosome-scale assembly of the giantPleurodeles waltlgenome.</title>
        <authorList>
            <person name="Brown T."/>
            <person name="Elewa A."/>
            <person name="Iarovenko S."/>
            <person name="Subramanian E."/>
            <person name="Araus A.J."/>
            <person name="Petzold A."/>
            <person name="Susuki M."/>
            <person name="Suzuki K.-i.T."/>
            <person name="Hayashi T."/>
            <person name="Toyoda A."/>
            <person name="Oliveira C."/>
            <person name="Osipova E."/>
            <person name="Leigh N.D."/>
            <person name="Simon A."/>
            <person name="Yun M.H."/>
        </authorList>
    </citation>
    <scope>NUCLEOTIDE SEQUENCE</scope>
    <source>
        <strain evidence="1">20211129_DDA</strain>
        <tissue evidence="1">Liver</tissue>
    </source>
</reference>
<gene>
    <name evidence="1" type="ORF">NDU88_000714</name>
</gene>
<dbReference type="AlphaFoldDB" id="A0AAV7S6G4"/>
<evidence type="ECO:0000313" key="1">
    <source>
        <dbReference type="EMBL" id="KAJ1160212.1"/>
    </source>
</evidence>
<proteinExistence type="predicted"/>
<name>A0AAV7S6G4_PLEWA</name>
<protein>
    <submittedName>
        <fullName evidence="1">Uncharacterized protein</fullName>
    </submittedName>
</protein>
<comment type="caution">
    <text evidence="1">The sequence shown here is derived from an EMBL/GenBank/DDBJ whole genome shotgun (WGS) entry which is preliminary data.</text>
</comment>